<comment type="caution">
    <text evidence="2">The sequence shown here is derived from an EMBL/GenBank/DDBJ whole genome shotgun (WGS) entry which is preliminary data.</text>
</comment>
<reference evidence="2 3" key="1">
    <citation type="submission" date="2017-03" db="EMBL/GenBank/DDBJ databases">
        <title>Whole genome sequence of Micromonospora wenchangensis, isolated from mangrove soil.</title>
        <authorList>
            <person name="Yang H."/>
        </authorList>
    </citation>
    <scope>NUCLEOTIDE SEQUENCE [LARGE SCALE GENOMIC DNA]</scope>
    <source>
        <strain evidence="2 3">CCTCC AA 2012002</strain>
    </source>
</reference>
<protein>
    <recommendedName>
        <fullName evidence="4">IS630 family transposase</fullName>
    </recommendedName>
</protein>
<evidence type="ECO:0000256" key="1">
    <source>
        <dbReference type="SAM" id="MobiDB-lite"/>
    </source>
</evidence>
<organism evidence="2 3">
    <name type="scientific">Micromonospora wenchangensis</name>
    <dbReference type="NCBI Taxonomy" id="1185415"/>
    <lineage>
        <taxon>Bacteria</taxon>
        <taxon>Bacillati</taxon>
        <taxon>Actinomycetota</taxon>
        <taxon>Actinomycetes</taxon>
        <taxon>Micromonosporales</taxon>
        <taxon>Micromonosporaceae</taxon>
        <taxon>Micromonospora</taxon>
    </lineage>
</organism>
<feature type="region of interest" description="Disordered" evidence="1">
    <location>
        <begin position="306"/>
        <end position="383"/>
    </location>
</feature>
<keyword evidence="3" id="KW-1185">Reference proteome</keyword>
<dbReference type="InterPro" id="IPR009057">
    <property type="entry name" value="Homeodomain-like_sf"/>
</dbReference>
<dbReference type="NCBIfam" id="NF033545">
    <property type="entry name" value="transpos_IS630"/>
    <property type="match status" value="1"/>
</dbReference>
<feature type="compositionally biased region" description="Pro residues" evidence="1">
    <location>
        <begin position="191"/>
        <end position="208"/>
    </location>
</feature>
<dbReference type="AlphaFoldDB" id="A0A246RG96"/>
<sequence>MGKGRPKARLALTDEERDQLTKGARAAHSTQSFAIRCRIVLACAEGATNIEVATRLNVSPATVGKWRSRFAAARLPGLADDPRAGRPRSVRPEQVDRVVAATLDATPAPARRWSRASMAVHSGLSASTVGRIWRRFDLRPHLQDGLTLATDPGFVATVVAVVGLYRQPPGQSLALCAVPRDDRPTTGDPVDPTPVPGRPPADGPPPAHRPATAVRGPERPTAAGGAVPDRPRRAGAYRRFLAAVDRAVPADLEVHLVADDPALHDAPAVRGWLTGHPRFHLHLLPAGDAWAGQVHRWSWLLAARGPGTTGPSPGHTGGPVARSVDHPSPDSGQAAGRTGAVRWVAGAEEIRRARARHHERTSGASTSIGRQASGRRSTPPTGM</sequence>
<dbReference type="EMBL" id="MZMV01000051">
    <property type="protein sequence ID" value="OWV02766.1"/>
    <property type="molecule type" value="Genomic_DNA"/>
</dbReference>
<proteinExistence type="predicted"/>
<dbReference type="Pfam" id="PF13565">
    <property type="entry name" value="HTH_32"/>
    <property type="match status" value="1"/>
</dbReference>
<dbReference type="Proteomes" id="UP000197174">
    <property type="component" value="Unassembled WGS sequence"/>
</dbReference>
<evidence type="ECO:0000313" key="3">
    <source>
        <dbReference type="Proteomes" id="UP000197174"/>
    </source>
</evidence>
<feature type="region of interest" description="Disordered" evidence="1">
    <location>
        <begin position="175"/>
        <end position="231"/>
    </location>
</feature>
<dbReference type="SUPFAM" id="SSF46689">
    <property type="entry name" value="Homeodomain-like"/>
    <property type="match status" value="1"/>
</dbReference>
<accession>A0A246RG96</accession>
<dbReference type="OrthoDB" id="2375382at2"/>
<gene>
    <name evidence="2" type="ORF">B5D80_24730</name>
</gene>
<evidence type="ECO:0008006" key="4">
    <source>
        <dbReference type="Google" id="ProtNLM"/>
    </source>
</evidence>
<dbReference type="RefSeq" id="WP_088646327.1">
    <property type="nucleotide sequence ID" value="NZ_MZMV01000051.1"/>
</dbReference>
<dbReference type="InterPro" id="IPR047655">
    <property type="entry name" value="Transpos_IS630-like"/>
</dbReference>
<name>A0A246RG96_9ACTN</name>
<feature type="compositionally biased region" description="Polar residues" evidence="1">
    <location>
        <begin position="362"/>
        <end position="383"/>
    </location>
</feature>
<evidence type="ECO:0000313" key="2">
    <source>
        <dbReference type="EMBL" id="OWV02766.1"/>
    </source>
</evidence>